<dbReference type="EMBL" id="CP029477">
    <property type="protein sequence ID" value="AWM75651.1"/>
    <property type="molecule type" value="Genomic_DNA"/>
</dbReference>
<evidence type="ECO:0000313" key="3">
    <source>
        <dbReference type="Proteomes" id="UP000246036"/>
    </source>
</evidence>
<dbReference type="PROSITE" id="PS51186">
    <property type="entry name" value="GNAT"/>
    <property type="match status" value="1"/>
</dbReference>
<dbReference type="Gene3D" id="3.40.630.30">
    <property type="match status" value="1"/>
</dbReference>
<dbReference type="Proteomes" id="UP000246036">
    <property type="component" value="Chromosome"/>
</dbReference>
<dbReference type="PANTHER" id="PTHR47542">
    <property type="entry name" value="ACYL-COA N-ACYLTRANSFERASES (NAT) SUPERFAMILY PROTEIN"/>
    <property type="match status" value="1"/>
</dbReference>
<organism evidence="2 3">
    <name type="scientific">Lactobacillus kullabergensis</name>
    <dbReference type="NCBI Taxonomy" id="1218493"/>
    <lineage>
        <taxon>Bacteria</taxon>
        <taxon>Bacillati</taxon>
        <taxon>Bacillota</taxon>
        <taxon>Bacilli</taxon>
        <taxon>Lactobacillales</taxon>
        <taxon>Lactobacillaceae</taxon>
        <taxon>Lactobacillus</taxon>
    </lineage>
</organism>
<dbReference type="NCBIfam" id="TIGR01575">
    <property type="entry name" value="rimI"/>
    <property type="match status" value="1"/>
</dbReference>
<dbReference type="Pfam" id="PF00583">
    <property type="entry name" value="Acetyltransf_1"/>
    <property type="match status" value="1"/>
</dbReference>
<name>A0ABN5LEZ5_9LACO</name>
<feature type="domain" description="N-acetyltransferase" evidence="1">
    <location>
        <begin position="68"/>
        <end position="214"/>
    </location>
</feature>
<evidence type="ECO:0000313" key="2">
    <source>
        <dbReference type="EMBL" id="AWM75651.1"/>
    </source>
</evidence>
<dbReference type="InterPro" id="IPR000182">
    <property type="entry name" value="GNAT_dom"/>
</dbReference>
<dbReference type="CDD" id="cd04301">
    <property type="entry name" value="NAT_SF"/>
    <property type="match status" value="1"/>
</dbReference>
<dbReference type="InterPro" id="IPR016181">
    <property type="entry name" value="Acyl_CoA_acyltransferase"/>
</dbReference>
<dbReference type="InterPro" id="IPR006464">
    <property type="entry name" value="AcTrfase_RimI/Ard1"/>
</dbReference>
<dbReference type="SUPFAM" id="SSF55729">
    <property type="entry name" value="Acyl-CoA N-acyltransferases (Nat)"/>
    <property type="match status" value="1"/>
</dbReference>
<reference evidence="2 3" key="1">
    <citation type="submission" date="2018-05" db="EMBL/GenBank/DDBJ databases">
        <title>Reference genomes for bee gut microbiota database.</title>
        <authorList>
            <person name="Ellegaard K.M."/>
        </authorList>
    </citation>
    <scope>NUCLEOTIDE SEQUENCE [LARGE SCALE GENOMIC DNA]</scope>
    <source>
        <strain evidence="2 3">ESL0186</strain>
    </source>
</reference>
<gene>
    <name evidence="2" type="primary">rimI</name>
    <name evidence="2" type="ORF">DKL58_06565</name>
</gene>
<evidence type="ECO:0000259" key="1">
    <source>
        <dbReference type="PROSITE" id="PS51186"/>
    </source>
</evidence>
<proteinExistence type="predicted"/>
<dbReference type="PANTHER" id="PTHR47542:SF2">
    <property type="entry name" value="ACYL-COA N-ACYLTRANSFERASES (NAT) SUPERFAMILY PROTEIN"/>
    <property type="match status" value="1"/>
</dbReference>
<sequence>MTLINYCRIICVARKLKLTGIKRQGKPINQIVIMWKKFKHFGSFWLLAKEKKFIKFVPEKIIVNQSSLSIRQAQVKDISAILLLEQSLYQGKQPWNSMAFHTEISRNDSLYLVVLQTQCVIGLIGVHFDVSSAHITNLMVDSAWQKNGIGTYLIKKVIEIAKNKNCKELSLEVRVDNLTAQNLYCKLGFTVSFVWPNYYQSSHQDAFNMVLKLTSD</sequence>
<accession>A0ABN5LEZ5</accession>
<protein>
    <submittedName>
        <fullName evidence="2">Ribosomal-protein-alanine N-acetyltransferase</fullName>
    </submittedName>
</protein>
<keyword evidence="3" id="KW-1185">Reference proteome</keyword>